<name>A0A165R6G9_LACPN</name>
<protein>
    <submittedName>
        <fullName evidence="1">Prophage Lp3 protein 4</fullName>
    </submittedName>
</protein>
<organism evidence="1 2">
    <name type="scientific">Lactiplantibacillus plantarum</name>
    <name type="common">Lactobacillus plantarum</name>
    <dbReference type="NCBI Taxonomy" id="1590"/>
    <lineage>
        <taxon>Bacteria</taxon>
        <taxon>Bacillati</taxon>
        <taxon>Bacillota</taxon>
        <taxon>Bacilli</taxon>
        <taxon>Lactobacillales</taxon>
        <taxon>Lactobacillaceae</taxon>
        <taxon>Lactiplantibacillus</taxon>
    </lineage>
</organism>
<evidence type="ECO:0000313" key="2">
    <source>
        <dbReference type="Proteomes" id="UP000076882"/>
    </source>
</evidence>
<dbReference type="EMBL" id="LUXM01000040">
    <property type="protein sequence ID" value="KZU92183.1"/>
    <property type="molecule type" value="Genomic_DNA"/>
</dbReference>
<reference evidence="1 2" key="1">
    <citation type="submission" date="2016-03" db="EMBL/GenBank/DDBJ databases">
        <title>Comparative genomics of 54 Lactobacillus plantarum strains reveals genomic uncoupling from niche constraints.</title>
        <authorList>
            <person name="Martino M.E."/>
        </authorList>
    </citation>
    <scope>NUCLEOTIDE SEQUENCE [LARGE SCALE GENOMIC DNA]</scope>
    <source>
        <strain evidence="1 2">19.1</strain>
    </source>
</reference>
<comment type="caution">
    <text evidence="1">The sequence shown here is derived from an EMBL/GenBank/DDBJ whole genome shotgun (WGS) entry which is preliminary data.</text>
</comment>
<accession>A0A165R6G9</accession>
<sequence>MKEHLPRYMNLGQACKFFNVKSRNTLKKNFIDKGLPVVIINGTKRIDQPDADKFMEANKVQSH</sequence>
<dbReference type="AlphaFoldDB" id="A0A165R6G9"/>
<evidence type="ECO:0000313" key="1">
    <source>
        <dbReference type="EMBL" id="KZU92183.1"/>
    </source>
</evidence>
<dbReference type="PATRIC" id="fig|1590.201.peg.3405"/>
<proteinExistence type="predicted"/>
<dbReference type="Proteomes" id="UP000076882">
    <property type="component" value="Unassembled WGS sequence"/>
</dbReference>
<gene>
    <name evidence="1" type="ORF">Lp19_3469</name>
</gene>